<dbReference type="Proteomes" id="UP000550401">
    <property type="component" value="Unassembled WGS sequence"/>
</dbReference>
<dbReference type="Gene3D" id="2.60.120.260">
    <property type="entry name" value="Galactose-binding domain-like"/>
    <property type="match status" value="1"/>
</dbReference>
<comment type="caution">
    <text evidence="3">The sequence shown here is derived from an EMBL/GenBank/DDBJ whole genome shotgun (WGS) entry which is preliminary data.</text>
</comment>
<evidence type="ECO:0000256" key="1">
    <source>
        <dbReference type="SAM" id="MobiDB-lite"/>
    </source>
</evidence>
<reference evidence="3 4" key="1">
    <citation type="submission" date="2020-07" db="EMBL/GenBank/DDBJ databases">
        <title>Genomic Encyclopedia of Type Strains, Phase IV (KMG-V): Genome sequencing to study the core and pangenomes of soil and plant-associated prokaryotes.</title>
        <authorList>
            <person name="Whitman W."/>
        </authorList>
    </citation>
    <scope>NUCLEOTIDE SEQUENCE [LARGE SCALE GENOMIC DNA]</scope>
    <source>
        <strain evidence="3 4">RH2WT43</strain>
    </source>
</reference>
<dbReference type="EMBL" id="JACGXL010000001">
    <property type="protein sequence ID" value="MBA8886474.1"/>
    <property type="molecule type" value="Genomic_DNA"/>
</dbReference>
<name>A0A839F2E7_9GAMM</name>
<dbReference type="Gene3D" id="1.50.10.10">
    <property type="match status" value="1"/>
</dbReference>
<dbReference type="InterPro" id="IPR008979">
    <property type="entry name" value="Galactose-bd-like_sf"/>
</dbReference>
<dbReference type="InterPro" id="IPR000421">
    <property type="entry name" value="FA58C"/>
</dbReference>
<keyword evidence="4" id="KW-1185">Reference proteome</keyword>
<feature type="region of interest" description="Disordered" evidence="1">
    <location>
        <begin position="35"/>
        <end position="55"/>
    </location>
</feature>
<feature type="compositionally biased region" description="Polar residues" evidence="1">
    <location>
        <begin position="42"/>
        <end position="51"/>
    </location>
</feature>
<evidence type="ECO:0000259" key="2">
    <source>
        <dbReference type="PROSITE" id="PS50022"/>
    </source>
</evidence>
<dbReference type="AlphaFoldDB" id="A0A839F2E7"/>
<dbReference type="SUPFAM" id="SSF48208">
    <property type="entry name" value="Six-hairpin glycosidases"/>
    <property type="match status" value="1"/>
</dbReference>
<dbReference type="SMART" id="SM00231">
    <property type="entry name" value="FA58C"/>
    <property type="match status" value="1"/>
</dbReference>
<evidence type="ECO:0000313" key="3">
    <source>
        <dbReference type="EMBL" id="MBA8886474.1"/>
    </source>
</evidence>
<dbReference type="GO" id="GO:0005975">
    <property type="term" value="P:carbohydrate metabolic process"/>
    <property type="evidence" value="ECO:0007669"/>
    <property type="project" value="InterPro"/>
</dbReference>
<protein>
    <recommendedName>
        <fullName evidence="2">F5/8 type C domain-containing protein</fullName>
    </recommendedName>
</protein>
<accession>A0A839F2E7</accession>
<evidence type="ECO:0000313" key="4">
    <source>
        <dbReference type="Proteomes" id="UP000550401"/>
    </source>
</evidence>
<sequence length="1045" mass="114412">MRPHGSRSWFPACCRAVIGTVILLAASAATGRESDLPRRQQWRASSSSEQTAAVAPDKAIDGDPKTYWGGAFSPGHWFQVDLGRTAELGGVLIRWDSGFAHAYSIQLSLDGTAWTTAFETDDARGGVDDVFFPAARARYVRLCSPARTADWGVSVLEFEPLSAREAPHITGVEGRADPAALWRGAAPRTLAPRGSVRELVVELPRALPLAGLEVTWQRAPREARLDARDADGRWSPLAEDPGAPIDGSYLAAAQVRTASALRLRAGAGDGEAVAIRRLRLLGPDRTMTPMKRYEIAASRAHAALFPATLRARQVYWTVVGVPAGVQKSVFDEYGDLEAYKGAPLVQPLWRDAQGAVAAYDAALEHRLRDGWKPMPDVQWHPRRGLTLRSDAFAIEQDGHPVTLVRHRIANDGDAVVDGDLVLLVRPMQVSPPWQNGGPSPIREIAIEPAGTGSSVRVNGRVLLRSIDRPDAQGVAAFGPRGEGEITRDVVARTVPNASRVQDPDGLGAGLLSYRVHVAPGERRDVVLAFPLGHERFDTSAARLPDAPPFDDSAFAKDPAHAFDDAATRVSAQWQERLGGIRVQLPDRSLVDMLRAQAAYMLLNQTGPAMQPGPRNYNRSFIRDGSATAAVLLRMGMASSARDYLRWYARHAVHEDGLVSPILNDDGSVNRGFGSDLEYDSQGEFVWLVAEIARLDGGAATVRDYRPQVRSALEFLQRLRERTLVPGYMAGHDAPERFRGIIAPSISHEGYSTPTHSYWDDYWALKGWHNGAWLAQAWGDEATATWARAQYAALRESVAASIRATMRWKGADVIPASADLGDGDPAGVSIGLDPAGQQDLLPADALQRTFARYLDDVRKRGAPDALYAYTPYEMRNVLSYVHLGRPREAEELLSRLLRDRRPPEWHVLAEVVYSDPRHAIYLGDMPHTWIGSEYARALFGMLFHEGDGVLDVLPGTPPSWLDGDGLALGDVPTAYGRLGLRARRDGSRLSVSIDPGLRRDTALHVAWPSRERPSRVRVDGEEETGYDAAGIHLDRPFRELVAEWDG</sequence>
<organism evidence="3 4">
    <name type="scientific">Dokdonella fugitiva</name>
    <dbReference type="NCBI Taxonomy" id="328517"/>
    <lineage>
        <taxon>Bacteria</taxon>
        <taxon>Pseudomonadati</taxon>
        <taxon>Pseudomonadota</taxon>
        <taxon>Gammaproteobacteria</taxon>
        <taxon>Lysobacterales</taxon>
        <taxon>Rhodanobacteraceae</taxon>
        <taxon>Dokdonella</taxon>
    </lineage>
</organism>
<dbReference type="InterPro" id="IPR008928">
    <property type="entry name" value="6-hairpin_glycosidase_sf"/>
</dbReference>
<proteinExistence type="predicted"/>
<dbReference type="PROSITE" id="PS50022">
    <property type="entry name" value="FA58C_3"/>
    <property type="match status" value="1"/>
</dbReference>
<dbReference type="SUPFAM" id="SSF49785">
    <property type="entry name" value="Galactose-binding domain-like"/>
    <property type="match status" value="1"/>
</dbReference>
<dbReference type="RefSeq" id="WP_182529552.1">
    <property type="nucleotide sequence ID" value="NZ_JACGXL010000001.1"/>
</dbReference>
<dbReference type="Pfam" id="PF00754">
    <property type="entry name" value="F5_F8_type_C"/>
    <property type="match status" value="1"/>
</dbReference>
<feature type="domain" description="F5/8 type C" evidence="2">
    <location>
        <begin position="25"/>
        <end position="163"/>
    </location>
</feature>
<dbReference type="InterPro" id="IPR012341">
    <property type="entry name" value="6hp_glycosidase-like_sf"/>
</dbReference>
<gene>
    <name evidence="3" type="ORF">FHW12_000665</name>
</gene>